<evidence type="ECO:0008006" key="4">
    <source>
        <dbReference type="Google" id="ProtNLM"/>
    </source>
</evidence>
<name>A0A317NCV7_9NOCA</name>
<gene>
    <name evidence="2" type="ORF">DFR69_10864</name>
</gene>
<dbReference type="Proteomes" id="UP000246410">
    <property type="component" value="Unassembled WGS sequence"/>
</dbReference>
<dbReference type="EMBL" id="QGTL01000008">
    <property type="protein sequence ID" value="PWV72753.1"/>
    <property type="molecule type" value="Genomic_DNA"/>
</dbReference>
<evidence type="ECO:0000313" key="2">
    <source>
        <dbReference type="EMBL" id="PWV72753.1"/>
    </source>
</evidence>
<sequence>MKTETTHEAGLRRLILCAAVTGAAAIFPLTTAAPAVALPAATPSVVHANPHHPRCDNWNHHDWEYCDRDRGHRCDKDWGRNHWNDRDWDRCDRGRGGHHWFPWGWFGSS</sequence>
<feature type="signal peptide" evidence="1">
    <location>
        <begin position="1"/>
        <end position="32"/>
    </location>
</feature>
<proteinExistence type="predicted"/>
<comment type="caution">
    <text evidence="2">The sequence shown here is derived from an EMBL/GenBank/DDBJ whole genome shotgun (WGS) entry which is preliminary data.</text>
</comment>
<keyword evidence="3" id="KW-1185">Reference proteome</keyword>
<dbReference type="AlphaFoldDB" id="A0A317NCV7"/>
<feature type="chain" id="PRO_5038654572" description="Secreted protein" evidence="1">
    <location>
        <begin position="33"/>
        <end position="109"/>
    </location>
</feature>
<accession>A0A317NCV7</accession>
<keyword evidence="1" id="KW-0732">Signal</keyword>
<evidence type="ECO:0000313" key="3">
    <source>
        <dbReference type="Proteomes" id="UP000246410"/>
    </source>
</evidence>
<protein>
    <recommendedName>
        <fullName evidence="4">Secreted protein</fullName>
    </recommendedName>
</protein>
<organism evidence="2 3">
    <name type="scientific">Nocardia neocaledoniensis</name>
    <dbReference type="NCBI Taxonomy" id="236511"/>
    <lineage>
        <taxon>Bacteria</taxon>
        <taxon>Bacillati</taxon>
        <taxon>Actinomycetota</taxon>
        <taxon>Actinomycetes</taxon>
        <taxon>Mycobacteriales</taxon>
        <taxon>Nocardiaceae</taxon>
        <taxon>Nocardia</taxon>
    </lineage>
</organism>
<reference evidence="2 3" key="1">
    <citation type="submission" date="2018-05" db="EMBL/GenBank/DDBJ databases">
        <title>Genomic Encyclopedia of Type Strains, Phase IV (KMG-IV): sequencing the most valuable type-strain genomes for metagenomic binning, comparative biology and taxonomic classification.</title>
        <authorList>
            <person name="Goeker M."/>
        </authorList>
    </citation>
    <scope>NUCLEOTIDE SEQUENCE [LARGE SCALE GENOMIC DNA]</scope>
    <source>
        <strain evidence="2 3">DSM 44717</strain>
    </source>
</reference>
<evidence type="ECO:0000256" key="1">
    <source>
        <dbReference type="SAM" id="SignalP"/>
    </source>
</evidence>